<gene>
    <name evidence="1" type="ORF">GCM10010987_34160</name>
    <name evidence="2" type="ORF">XH86_20960</name>
</gene>
<accession>A0A410VGP4</accession>
<evidence type="ECO:0000313" key="3">
    <source>
        <dbReference type="Proteomes" id="UP000593880"/>
    </source>
</evidence>
<dbReference type="Proteomes" id="UP000593880">
    <property type="component" value="Chromosome"/>
</dbReference>
<dbReference type="EMBL" id="BMHC01000006">
    <property type="protein sequence ID" value="GGI25393.1"/>
    <property type="molecule type" value="Genomic_DNA"/>
</dbReference>
<keyword evidence="3" id="KW-1185">Reference proteome</keyword>
<reference evidence="1" key="3">
    <citation type="submission" date="2022-12" db="EMBL/GenBank/DDBJ databases">
        <authorList>
            <person name="Sun Q."/>
            <person name="Zhou Y."/>
        </authorList>
    </citation>
    <scope>NUCLEOTIDE SEQUENCE</scope>
    <source>
        <strain evidence="1">CGMCC 1.15034</strain>
    </source>
</reference>
<protein>
    <submittedName>
        <fullName evidence="1">Uncharacterized protein</fullName>
    </submittedName>
</protein>
<dbReference type="OrthoDB" id="7578501at2"/>
<evidence type="ECO:0000313" key="2">
    <source>
        <dbReference type="EMBL" id="QOZ63880.1"/>
    </source>
</evidence>
<evidence type="ECO:0000313" key="4">
    <source>
        <dbReference type="Proteomes" id="UP000625079"/>
    </source>
</evidence>
<dbReference type="Proteomes" id="UP000625079">
    <property type="component" value="Unassembled WGS sequence"/>
</dbReference>
<proteinExistence type="predicted"/>
<organism evidence="1 4">
    <name type="scientific">Bradyrhizobium guangdongense</name>
    <dbReference type="NCBI Taxonomy" id="1325090"/>
    <lineage>
        <taxon>Bacteria</taxon>
        <taxon>Pseudomonadati</taxon>
        <taxon>Pseudomonadota</taxon>
        <taxon>Alphaproteobacteria</taxon>
        <taxon>Hyphomicrobiales</taxon>
        <taxon>Nitrobacteraceae</taxon>
        <taxon>Bradyrhizobium</taxon>
    </lineage>
</organism>
<dbReference type="AlphaFoldDB" id="A0A410VGP4"/>
<sequence>MAGERDKYGHLVDPAERYQEFMLQVYDLWSLAEEYGYSKEARDILNQARLVFMDEFQARHPDFGSGRAKWR</sequence>
<name>A0A410VGP4_9BRAD</name>
<reference evidence="2 3" key="2">
    <citation type="submission" date="2018-06" db="EMBL/GenBank/DDBJ databases">
        <title>Comparative genomics of rhizobia nodulating Arachis hypogaea in China.</title>
        <authorList>
            <person name="Li Y."/>
        </authorList>
    </citation>
    <scope>NUCLEOTIDE SEQUENCE [LARGE SCALE GENOMIC DNA]</scope>
    <source>
        <strain evidence="2 3">CCBAU 51658</strain>
    </source>
</reference>
<evidence type="ECO:0000313" key="1">
    <source>
        <dbReference type="EMBL" id="GGI25393.1"/>
    </source>
</evidence>
<reference evidence="1" key="1">
    <citation type="journal article" date="2014" name="Int. J. Syst. Evol. Microbiol.">
        <title>Complete genome sequence of Corynebacterium casei LMG S-19264T (=DSM 44701T), isolated from a smear-ripened cheese.</title>
        <authorList>
            <consortium name="US DOE Joint Genome Institute (JGI-PGF)"/>
            <person name="Walter F."/>
            <person name="Albersmeier A."/>
            <person name="Kalinowski J."/>
            <person name="Ruckert C."/>
        </authorList>
    </citation>
    <scope>NUCLEOTIDE SEQUENCE</scope>
    <source>
        <strain evidence="1">CGMCC 1.15034</strain>
    </source>
</reference>
<dbReference type="EMBL" id="CP030057">
    <property type="protein sequence ID" value="QOZ63880.1"/>
    <property type="molecule type" value="Genomic_DNA"/>
</dbReference>